<dbReference type="EMBL" id="CP001344">
    <property type="protein sequence ID" value="ACL43124.1"/>
    <property type="molecule type" value="Genomic_DNA"/>
</dbReference>
<feature type="compositionally biased region" description="Polar residues" evidence="1">
    <location>
        <begin position="64"/>
        <end position="76"/>
    </location>
</feature>
<reference evidence="2" key="1">
    <citation type="submission" date="2009-01" db="EMBL/GenBank/DDBJ databases">
        <title>Complete sequence of chromosome Cyanothece sp. PCC 7425.</title>
        <authorList>
            <consortium name="US DOE Joint Genome Institute"/>
            <person name="Lucas S."/>
            <person name="Copeland A."/>
            <person name="Lapidus A."/>
            <person name="Glavina del Rio T."/>
            <person name="Dalin E."/>
            <person name="Tice H."/>
            <person name="Bruce D."/>
            <person name="Goodwin L."/>
            <person name="Pitluck S."/>
            <person name="Sims D."/>
            <person name="Meineke L."/>
            <person name="Brettin T."/>
            <person name="Detter J.C."/>
            <person name="Han C."/>
            <person name="Larimer F."/>
            <person name="Land M."/>
            <person name="Hauser L."/>
            <person name="Kyrpides N."/>
            <person name="Ovchinnikova G."/>
            <person name="Liberton M."/>
            <person name="Stoeckel J."/>
            <person name="Banerjee A."/>
            <person name="Singh A."/>
            <person name="Page L."/>
            <person name="Sato H."/>
            <person name="Zhao L."/>
            <person name="Sherman L."/>
            <person name="Pakrasi H."/>
            <person name="Richardson P."/>
        </authorList>
    </citation>
    <scope>NUCLEOTIDE SEQUENCE</scope>
    <source>
        <strain evidence="2">PCC 7425</strain>
    </source>
</reference>
<feature type="compositionally biased region" description="Polar residues" evidence="1">
    <location>
        <begin position="88"/>
        <end position="105"/>
    </location>
</feature>
<gene>
    <name evidence="2" type="ordered locus">Cyan7425_0737</name>
</gene>
<dbReference type="HOGENOM" id="CLU_2232128_0_0_3"/>
<feature type="region of interest" description="Disordered" evidence="1">
    <location>
        <begin position="37"/>
        <end position="105"/>
    </location>
</feature>
<protein>
    <submittedName>
        <fullName evidence="2">Uncharacterized protein</fullName>
    </submittedName>
</protein>
<name>B8HVU6_CYAP4</name>
<evidence type="ECO:0000313" key="2">
    <source>
        <dbReference type="EMBL" id="ACL43124.1"/>
    </source>
</evidence>
<proteinExistence type="predicted"/>
<accession>B8HVU6</accession>
<dbReference type="KEGG" id="cyn:Cyan7425_0737"/>
<evidence type="ECO:0000256" key="1">
    <source>
        <dbReference type="SAM" id="MobiDB-lite"/>
    </source>
</evidence>
<dbReference type="AlphaFoldDB" id="B8HVU6"/>
<sequence>MQVTQVLTHSILTGLTLLTFTATPGLVQAQIRLNPATGGGHGVTLLQPAQTSSSQSQSLDHRQNQTSATQPVQSVIVNRGSHHGATIEKSTTAMQGQISGTKSAN</sequence>
<organism evidence="2">
    <name type="scientific">Cyanothece sp. (strain PCC 7425 / ATCC 29141)</name>
    <dbReference type="NCBI Taxonomy" id="395961"/>
    <lineage>
        <taxon>Bacteria</taxon>
        <taxon>Bacillati</taxon>
        <taxon>Cyanobacteriota</taxon>
        <taxon>Cyanophyceae</taxon>
        <taxon>Gomontiellales</taxon>
        <taxon>Cyanothecaceae</taxon>
        <taxon>Cyanothece</taxon>
    </lineage>
</organism>